<gene>
    <name evidence="2" type="ORF">SAMN04489859_101972</name>
</gene>
<accession>A0A1H8K0S3</accession>
<keyword evidence="1" id="KW-1133">Transmembrane helix</keyword>
<keyword evidence="1" id="KW-0812">Transmembrane</keyword>
<dbReference type="InterPro" id="IPR046575">
    <property type="entry name" value="DUF6635"/>
</dbReference>
<keyword evidence="1" id="KW-0472">Membrane</keyword>
<dbReference type="EMBL" id="FODE01000019">
    <property type="protein sequence ID" value="SEN86038.1"/>
    <property type="molecule type" value="Genomic_DNA"/>
</dbReference>
<dbReference type="Proteomes" id="UP000199054">
    <property type="component" value="Unassembled WGS sequence"/>
</dbReference>
<dbReference type="AlphaFoldDB" id="A0A1H8K0S3"/>
<sequence length="284" mass="30763">MTQIPGALITPARDPVSVMRRAGIRRFVRARFGPLGSLRLHRHALGLDLLRAPLNVALSPLYLLVRMIAGLLNLVRLRRAAAWLGARQIFLTSNIARQVESDLNRFIADLDSKGAGVAAPPETVARAVADYAGTRNAVAEMTTSALVLLAGFSMFELATPGVISLAGPVAEMRAQNQAIDDFALGRGLGRLWYGAFPVRQSWMQLLLTGTVLTLIASVVTTFAGLLADPLQVLTGTHRRRIERLLTRLDAADPQSGALPEREHLMARLGDLSDAALVVWRNLRG</sequence>
<organism evidence="2 3">
    <name type="scientific">Paracoccus alcaliphilus</name>
    <dbReference type="NCBI Taxonomy" id="34002"/>
    <lineage>
        <taxon>Bacteria</taxon>
        <taxon>Pseudomonadati</taxon>
        <taxon>Pseudomonadota</taxon>
        <taxon>Alphaproteobacteria</taxon>
        <taxon>Rhodobacterales</taxon>
        <taxon>Paracoccaceae</taxon>
        <taxon>Paracoccus</taxon>
    </lineage>
</organism>
<protein>
    <submittedName>
        <fullName evidence="2">Uncharacterized protein</fullName>
    </submittedName>
</protein>
<feature type="transmembrane region" description="Helical" evidence="1">
    <location>
        <begin position="56"/>
        <end position="75"/>
    </location>
</feature>
<name>A0A1H8K0S3_9RHOB</name>
<feature type="transmembrane region" description="Helical" evidence="1">
    <location>
        <begin position="205"/>
        <end position="227"/>
    </location>
</feature>
<dbReference type="STRING" id="34002.SAMN04489859_101972"/>
<evidence type="ECO:0000313" key="3">
    <source>
        <dbReference type="Proteomes" id="UP000199054"/>
    </source>
</evidence>
<dbReference type="Pfam" id="PF20340">
    <property type="entry name" value="DUF6635"/>
    <property type="match status" value="1"/>
</dbReference>
<dbReference type="RefSeq" id="WP_244519237.1">
    <property type="nucleotide sequence ID" value="NZ_CP067126.1"/>
</dbReference>
<keyword evidence="3" id="KW-1185">Reference proteome</keyword>
<proteinExistence type="predicted"/>
<evidence type="ECO:0000256" key="1">
    <source>
        <dbReference type="SAM" id="Phobius"/>
    </source>
</evidence>
<evidence type="ECO:0000313" key="2">
    <source>
        <dbReference type="EMBL" id="SEN86038.1"/>
    </source>
</evidence>
<reference evidence="2 3" key="1">
    <citation type="submission" date="2016-10" db="EMBL/GenBank/DDBJ databases">
        <authorList>
            <person name="de Groot N.N."/>
        </authorList>
    </citation>
    <scope>NUCLEOTIDE SEQUENCE [LARGE SCALE GENOMIC DNA]</scope>
    <source>
        <strain evidence="2 3">DSM 8512</strain>
    </source>
</reference>